<feature type="compositionally biased region" description="Polar residues" evidence="1">
    <location>
        <begin position="424"/>
        <end position="448"/>
    </location>
</feature>
<feature type="compositionally biased region" description="Polar residues" evidence="1">
    <location>
        <begin position="473"/>
        <end position="484"/>
    </location>
</feature>
<dbReference type="PANTHER" id="PTHR40269">
    <property type="entry name" value="OUTER MEMBRANE PROTEIN-RELATED"/>
    <property type="match status" value="1"/>
</dbReference>
<feature type="compositionally biased region" description="Low complexity" evidence="1">
    <location>
        <begin position="35"/>
        <end position="45"/>
    </location>
</feature>
<keyword evidence="4" id="KW-1185">Reference proteome</keyword>
<proteinExistence type="predicted"/>
<dbReference type="RefSeq" id="WP_064556746.1">
    <property type="nucleotide sequence ID" value="NZ_LXER01000005.1"/>
</dbReference>
<dbReference type="OrthoDB" id="197257at2"/>
<comment type="caution">
    <text evidence="3">The sequence shown here is derived from an EMBL/GenBank/DDBJ whole genome shotgun (WGS) entry which is preliminary data.</text>
</comment>
<evidence type="ECO:0000313" key="4">
    <source>
        <dbReference type="Proteomes" id="UP000078410"/>
    </source>
</evidence>
<evidence type="ECO:0000256" key="2">
    <source>
        <dbReference type="SAM" id="SignalP"/>
    </source>
</evidence>
<sequence>MKLPFKPHILALICSAGILAASGVLYVKSQTTSEPAPAAQTTQPAPATPAPQAAPTPAATPAPVAATAAVAPQTYTTAQLDQWVAPIALYPDQLLSQVLMASTYPANVVQAVQWSRDNPKQQGDAAIQAVANQPWDPSVKSLVAFPPLLALMGENPEWVQNLGDAFLAQPKDVMDSVQKLRLLAQQTGALKTTPQQTVTTSPVTVNQNTTVAAPAGSSSSSSSSGKTVAAAPAETVIKIEPTDPQVVYVPSYNPSTVYGTWPNTAYPPTYLPPPPGEQFGNSFVNGLGFSLGIATTYALFSNLDWGDDDDYHHDYHGGGGYERNGDNNINIDVNKFNRISGQNLQGRNAGWQHNPTYRNGVPYNNSNVAQRYHQTNVAGGLSATQRSAPVNRDAQRQAAATQLQQNKGRLDAAAPQLASRDAQRQASTQQLNQIAQRNNYRGYDSQSTDSRRNAAKQQFNQSTTQQQRRDTAKTQLNNPTAQQQQRRDTAKSEANRPTSQQQQQRRDTAQQHRSSSNLSQTHRAASTRPNAFSGNDSRSPSWQAQSQRGQQSLNRSSANREQRSGSRERSSGSREIHRR</sequence>
<organism evidence="3 4">
    <name type="scientific">Buttiauxella brennerae ATCC 51605</name>
    <dbReference type="NCBI Taxonomy" id="1354251"/>
    <lineage>
        <taxon>Bacteria</taxon>
        <taxon>Pseudomonadati</taxon>
        <taxon>Pseudomonadota</taxon>
        <taxon>Gammaproteobacteria</taxon>
        <taxon>Enterobacterales</taxon>
        <taxon>Enterobacteriaceae</taxon>
        <taxon>Buttiauxella</taxon>
    </lineage>
</organism>
<name>A0A1B7IWU0_9ENTR</name>
<feature type="region of interest" description="Disordered" evidence="1">
    <location>
        <begin position="345"/>
        <end position="365"/>
    </location>
</feature>
<feature type="region of interest" description="Disordered" evidence="1">
    <location>
        <begin position="35"/>
        <end position="61"/>
    </location>
</feature>
<feature type="compositionally biased region" description="Low complexity" evidence="1">
    <location>
        <begin position="457"/>
        <end position="466"/>
    </location>
</feature>
<feature type="compositionally biased region" description="Polar residues" evidence="1">
    <location>
        <begin position="514"/>
        <end position="557"/>
    </location>
</feature>
<feature type="compositionally biased region" description="Basic and acidic residues" evidence="1">
    <location>
        <begin position="485"/>
        <end position="494"/>
    </location>
</feature>
<feature type="compositionally biased region" description="Basic and acidic residues" evidence="1">
    <location>
        <begin position="558"/>
        <end position="579"/>
    </location>
</feature>
<feature type="compositionally biased region" description="Pro residues" evidence="1">
    <location>
        <begin position="46"/>
        <end position="60"/>
    </location>
</feature>
<dbReference type="AlphaFoldDB" id="A0A1B7IWU0"/>
<feature type="compositionally biased region" description="Low complexity" evidence="1">
    <location>
        <begin position="396"/>
        <end position="405"/>
    </location>
</feature>
<dbReference type="Proteomes" id="UP000078410">
    <property type="component" value="Unassembled WGS sequence"/>
</dbReference>
<gene>
    <name evidence="3" type="ORF">M975_0169</name>
</gene>
<evidence type="ECO:0000313" key="3">
    <source>
        <dbReference type="EMBL" id="OAT34455.1"/>
    </source>
</evidence>
<dbReference type="PANTHER" id="PTHR40269:SF1">
    <property type="entry name" value="OUTER MEMBRANE PROTEIN"/>
    <property type="match status" value="1"/>
</dbReference>
<keyword evidence="2" id="KW-0732">Signal</keyword>
<evidence type="ECO:0000256" key="1">
    <source>
        <dbReference type="SAM" id="MobiDB-lite"/>
    </source>
</evidence>
<feature type="signal peptide" evidence="2">
    <location>
        <begin position="1"/>
        <end position="20"/>
    </location>
</feature>
<reference evidence="3 4" key="1">
    <citation type="submission" date="2016-04" db="EMBL/GenBank/DDBJ databases">
        <title>ATOL: Assembling a taxonomically balanced genome-scale reconstruction of the evolutionary history of the Enterobacteriaceae.</title>
        <authorList>
            <person name="Plunkett G.III."/>
            <person name="Neeno-Eckwall E.C."/>
            <person name="Glasner J.D."/>
            <person name="Perna N.T."/>
        </authorList>
    </citation>
    <scope>NUCLEOTIDE SEQUENCE [LARGE SCALE GENOMIC DNA]</scope>
    <source>
        <strain evidence="3 4">ATCC 51605</strain>
    </source>
</reference>
<dbReference type="Pfam" id="PF11737">
    <property type="entry name" value="DUF3300"/>
    <property type="match status" value="1"/>
</dbReference>
<dbReference type="EMBL" id="LXER01000005">
    <property type="protein sequence ID" value="OAT34455.1"/>
    <property type="molecule type" value="Genomic_DNA"/>
</dbReference>
<feature type="region of interest" description="Disordered" evidence="1">
    <location>
        <begin position="381"/>
        <end position="579"/>
    </location>
</feature>
<dbReference type="InterPro" id="IPR021728">
    <property type="entry name" value="DUF3300"/>
</dbReference>
<accession>A0A1B7IWU0</accession>
<feature type="chain" id="PRO_5008594640" evidence="2">
    <location>
        <begin position="21"/>
        <end position="579"/>
    </location>
</feature>
<dbReference type="PATRIC" id="fig|1354251.4.peg.174"/>
<protein>
    <submittedName>
        <fullName evidence="3">Putative exported protein</fullName>
    </submittedName>
</protein>